<proteinExistence type="predicted"/>
<gene>
    <name evidence="3" type="ORF">TPSB3V08_LOCUS4401</name>
</gene>
<feature type="domain" description="Spondin" evidence="2">
    <location>
        <begin position="19"/>
        <end position="207"/>
    </location>
</feature>
<evidence type="ECO:0000259" key="2">
    <source>
        <dbReference type="PROSITE" id="PS51020"/>
    </source>
</evidence>
<sequence>MWSKILVVMTVLLVYAVAARDACHGDNLAVYNLTLQTNWTEKLFPKHFPEWRPPAQWSGLVDTQRSGLVGEYNSMSHRHSVVWIGSTASYYPFGLYALSTNYSNGVGIGKVELEEVNPHSRGGRVENHLGKTAISSRDRDLNLDLPVLSSRANHDKRARLKPRNTPLCLLNRPVCGVIASRVEVSNHFTSTRTMASLPCHPVTNRDL</sequence>
<dbReference type="Gene3D" id="2.60.40.2130">
    <property type="entry name" value="F-spondin domain"/>
    <property type="match status" value="1"/>
</dbReference>
<dbReference type="PROSITE" id="PS51020">
    <property type="entry name" value="SPONDIN"/>
    <property type="match status" value="1"/>
</dbReference>
<organism evidence="3">
    <name type="scientific">Timema poppense</name>
    <name type="common">Walking stick</name>
    <dbReference type="NCBI Taxonomy" id="170557"/>
    <lineage>
        <taxon>Eukaryota</taxon>
        <taxon>Metazoa</taxon>
        <taxon>Ecdysozoa</taxon>
        <taxon>Arthropoda</taxon>
        <taxon>Hexapoda</taxon>
        <taxon>Insecta</taxon>
        <taxon>Pterygota</taxon>
        <taxon>Neoptera</taxon>
        <taxon>Polyneoptera</taxon>
        <taxon>Phasmatodea</taxon>
        <taxon>Timematodea</taxon>
        <taxon>Timematoidea</taxon>
        <taxon>Timematidae</taxon>
        <taxon>Timema</taxon>
    </lineage>
</organism>
<dbReference type="InterPro" id="IPR009465">
    <property type="entry name" value="Spondin_N"/>
</dbReference>
<dbReference type="AlphaFoldDB" id="A0A7R9CXE1"/>
<reference evidence="3" key="1">
    <citation type="submission" date="2020-11" db="EMBL/GenBank/DDBJ databases">
        <authorList>
            <person name="Tran Van P."/>
        </authorList>
    </citation>
    <scope>NUCLEOTIDE SEQUENCE</scope>
</reference>
<protein>
    <recommendedName>
        <fullName evidence="2">Spondin domain-containing protein</fullName>
    </recommendedName>
</protein>
<dbReference type="InterPro" id="IPR038678">
    <property type="entry name" value="Spondin_N_sf"/>
</dbReference>
<evidence type="ECO:0000313" key="3">
    <source>
        <dbReference type="EMBL" id="CAD7404240.1"/>
    </source>
</evidence>
<evidence type="ECO:0000256" key="1">
    <source>
        <dbReference type="SAM" id="SignalP"/>
    </source>
</evidence>
<feature type="chain" id="PRO_5030958826" description="Spondin domain-containing protein" evidence="1">
    <location>
        <begin position="19"/>
        <end position="207"/>
    </location>
</feature>
<dbReference type="Pfam" id="PF06468">
    <property type="entry name" value="Spond_N"/>
    <property type="match status" value="1"/>
</dbReference>
<feature type="signal peptide" evidence="1">
    <location>
        <begin position="1"/>
        <end position="18"/>
    </location>
</feature>
<keyword evidence="1" id="KW-0732">Signal</keyword>
<name>A0A7R9CXE1_TIMPO</name>
<accession>A0A7R9CXE1</accession>
<dbReference type="EMBL" id="OD002112">
    <property type="protein sequence ID" value="CAD7404240.1"/>
    <property type="molecule type" value="Genomic_DNA"/>
</dbReference>